<organism evidence="1 2">
    <name type="scientific">Dracunculus medinensis</name>
    <name type="common">Guinea worm</name>
    <dbReference type="NCBI Taxonomy" id="318479"/>
    <lineage>
        <taxon>Eukaryota</taxon>
        <taxon>Metazoa</taxon>
        <taxon>Ecdysozoa</taxon>
        <taxon>Nematoda</taxon>
        <taxon>Chromadorea</taxon>
        <taxon>Rhabditida</taxon>
        <taxon>Spirurina</taxon>
        <taxon>Dracunculoidea</taxon>
        <taxon>Dracunculidae</taxon>
        <taxon>Dracunculus</taxon>
    </lineage>
</organism>
<evidence type="ECO:0000313" key="1">
    <source>
        <dbReference type="Proteomes" id="UP000038040"/>
    </source>
</evidence>
<sequence length="103" mass="12317">LFYYDFQELLISKWESFLQARSVKLEDLSNSICCIHHVFGENKGKQFISDGWLSSKNQNEILLRIHGDPFNFFTKAHAKRSYRLKVTPFDVRHKEVYLFIPYK</sequence>
<name>A0A0N4UDE1_DRAME</name>
<proteinExistence type="predicted"/>
<protein>
    <submittedName>
        <fullName evidence="2">DUF4283 domain-containing protein</fullName>
    </submittedName>
</protein>
<reference evidence="2" key="1">
    <citation type="submission" date="2017-02" db="UniProtKB">
        <authorList>
            <consortium name="WormBaseParasite"/>
        </authorList>
    </citation>
    <scope>IDENTIFICATION</scope>
</reference>
<dbReference type="Proteomes" id="UP000038040">
    <property type="component" value="Unplaced"/>
</dbReference>
<evidence type="ECO:0000313" key="2">
    <source>
        <dbReference type="WBParaSite" id="DME_0000534601-mRNA-1"/>
    </source>
</evidence>
<dbReference type="WBParaSite" id="DME_0000534601-mRNA-1">
    <property type="protein sequence ID" value="DME_0000534601-mRNA-1"/>
    <property type="gene ID" value="DME_0000534601"/>
</dbReference>
<accession>A0A0N4UDE1</accession>
<dbReference type="AlphaFoldDB" id="A0A0N4UDE1"/>